<evidence type="ECO:0000256" key="1">
    <source>
        <dbReference type="SAM" id="MobiDB-lite"/>
    </source>
</evidence>
<keyword evidence="3" id="KW-1185">Reference proteome</keyword>
<proteinExistence type="predicted"/>
<feature type="region of interest" description="Disordered" evidence="1">
    <location>
        <begin position="54"/>
        <end position="76"/>
    </location>
</feature>
<protein>
    <submittedName>
        <fullName evidence="2">Uncharacterized protein</fullName>
    </submittedName>
</protein>
<evidence type="ECO:0000313" key="2">
    <source>
        <dbReference type="EMBL" id="MEE2036040.1"/>
    </source>
</evidence>
<name>A0ABU7K1K2_9ACTN</name>
<reference evidence="2 3" key="1">
    <citation type="submission" date="2023-08" db="EMBL/GenBank/DDBJ databases">
        <authorList>
            <person name="Girao M."/>
            <person name="Carvalho M.F."/>
        </authorList>
    </citation>
    <scope>NUCLEOTIDE SEQUENCE [LARGE SCALE GENOMIC DNA]</scope>
    <source>
        <strain evidence="2 3">CT-R113</strain>
    </source>
</reference>
<evidence type="ECO:0000313" key="3">
    <source>
        <dbReference type="Proteomes" id="UP001356095"/>
    </source>
</evidence>
<accession>A0ABU7K1K2</accession>
<comment type="caution">
    <text evidence="2">The sequence shown here is derived from an EMBL/GenBank/DDBJ whole genome shotgun (WGS) entry which is preliminary data.</text>
</comment>
<gene>
    <name evidence="2" type="ORF">Q8791_02235</name>
</gene>
<dbReference type="EMBL" id="JAUZMY010000002">
    <property type="protein sequence ID" value="MEE2036040.1"/>
    <property type="molecule type" value="Genomic_DNA"/>
</dbReference>
<organism evidence="2 3">
    <name type="scientific">Nocardiopsis codii</name>
    <dbReference type="NCBI Taxonomy" id="3065942"/>
    <lineage>
        <taxon>Bacteria</taxon>
        <taxon>Bacillati</taxon>
        <taxon>Actinomycetota</taxon>
        <taxon>Actinomycetes</taxon>
        <taxon>Streptosporangiales</taxon>
        <taxon>Nocardiopsidaceae</taxon>
        <taxon>Nocardiopsis</taxon>
    </lineage>
</organism>
<sequence length="76" mass="7864">MSTPITVNGAEHGSAWVESPLQLLPVTEPHSAGLLLDVGRILLGPGLRGPAETAAELRADPSTDAAPYVREADLGH</sequence>
<dbReference type="Proteomes" id="UP001356095">
    <property type="component" value="Unassembled WGS sequence"/>
</dbReference>
<dbReference type="RefSeq" id="WP_330089869.1">
    <property type="nucleotide sequence ID" value="NZ_JAUZMY010000002.1"/>
</dbReference>